<feature type="signal peptide" evidence="3">
    <location>
        <begin position="1"/>
        <end position="38"/>
    </location>
</feature>
<dbReference type="SUPFAM" id="SSF101912">
    <property type="entry name" value="Sema domain"/>
    <property type="match status" value="1"/>
</dbReference>
<keyword evidence="3" id="KW-0732">Signal</keyword>
<dbReference type="GO" id="GO:0005886">
    <property type="term" value="C:plasma membrane"/>
    <property type="evidence" value="ECO:0007669"/>
    <property type="project" value="TreeGrafter"/>
</dbReference>
<dbReference type="GO" id="GO:0045499">
    <property type="term" value="F:chemorepellent activity"/>
    <property type="evidence" value="ECO:0007669"/>
    <property type="project" value="TreeGrafter"/>
</dbReference>
<dbReference type="InterPro" id="IPR015943">
    <property type="entry name" value="WD40/YVTN_repeat-like_dom_sf"/>
</dbReference>
<dbReference type="GeneTree" id="ENSGT00940000158641"/>
<accession>A0A3B5AAU4</accession>
<dbReference type="InterPro" id="IPR027231">
    <property type="entry name" value="Semaphorin"/>
</dbReference>
<proteinExistence type="predicted"/>
<feature type="domain" description="Sema" evidence="4">
    <location>
        <begin position="46"/>
        <end position="387"/>
    </location>
</feature>
<comment type="caution">
    <text evidence="2">Lacks conserved residue(s) required for the propagation of feature annotation.</text>
</comment>
<evidence type="ECO:0000256" key="2">
    <source>
        <dbReference type="PROSITE-ProRule" id="PRU00352"/>
    </source>
</evidence>
<dbReference type="GO" id="GO:0030215">
    <property type="term" value="F:semaphorin receptor binding"/>
    <property type="evidence" value="ECO:0007669"/>
    <property type="project" value="InterPro"/>
</dbReference>
<dbReference type="STRING" id="144197.ENSSPAP00000015034"/>
<keyword evidence="1" id="KW-0325">Glycoprotein</keyword>
<dbReference type="Ensembl" id="ENSSPAT00000015282.1">
    <property type="protein sequence ID" value="ENSSPAP00000015034.1"/>
    <property type="gene ID" value="ENSSPAG00000011329.1"/>
</dbReference>
<dbReference type="GO" id="GO:0002072">
    <property type="term" value="P:optic cup morphogenesis involved in camera-type eye development"/>
    <property type="evidence" value="ECO:0007669"/>
    <property type="project" value="Ensembl"/>
</dbReference>
<dbReference type="Gene3D" id="2.130.10.10">
    <property type="entry name" value="YVTN repeat-like/Quinoprotein amine dehydrogenase"/>
    <property type="match status" value="1"/>
</dbReference>
<organism evidence="5">
    <name type="scientific">Stegastes partitus</name>
    <name type="common">bicolor damselfish</name>
    <dbReference type="NCBI Taxonomy" id="144197"/>
    <lineage>
        <taxon>Eukaryota</taxon>
        <taxon>Metazoa</taxon>
        <taxon>Chordata</taxon>
        <taxon>Craniata</taxon>
        <taxon>Vertebrata</taxon>
        <taxon>Euteleostomi</taxon>
        <taxon>Actinopterygii</taxon>
        <taxon>Neopterygii</taxon>
        <taxon>Teleostei</taxon>
        <taxon>Neoteleostei</taxon>
        <taxon>Acanthomorphata</taxon>
        <taxon>Ovalentaria</taxon>
        <taxon>Pomacentridae</taxon>
        <taxon>Stegastes</taxon>
    </lineage>
</organism>
<feature type="chain" id="PRO_5017475772" evidence="3">
    <location>
        <begin position="39"/>
        <end position="387"/>
    </location>
</feature>
<dbReference type="Pfam" id="PF01403">
    <property type="entry name" value="Sema"/>
    <property type="match status" value="1"/>
</dbReference>
<dbReference type="InterPro" id="IPR036352">
    <property type="entry name" value="Semap_dom_sf"/>
</dbReference>
<dbReference type="GO" id="GO:0030335">
    <property type="term" value="P:positive regulation of cell migration"/>
    <property type="evidence" value="ECO:0007669"/>
    <property type="project" value="TreeGrafter"/>
</dbReference>
<dbReference type="AlphaFoldDB" id="A0A3B5AAU4"/>
<evidence type="ECO:0000259" key="4">
    <source>
        <dbReference type="PROSITE" id="PS51004"/>
    </source>
</evidence>
<name>A0A3B5AAU4_9TELE</name>
<reference evidence="5" key="1">
    <citation type="submission" date="2023-09" db="UniProtKB">
        <authorList>
            <consortium name="Ensembl"/>
        </authorList>
    </citation>
    <scope>IDENTIFICATION</scope>
</reference>
<dbReference type="PROSITE" id="PS51004">
    <property type="entry name" value="SEMA"/>
    <property type="match status" value="1"/>
</dbReference>
<protein>
    <submittedName>
        <fullName evidence="5">Sema domain, transmembrane domain (TM), and cytoplasmic domain, (semaphorin) 6D</fullName>
    </submittedName>
</protein>
<dbReference type="GO" id="GO:0001569">
    <property type="term" value="P:branching involved in blood vessel morphogenesis"/>
    <property type="evidence" value="ECO:0007669"/>
    <property type="project" value="Ensembl"/>
</dbReference>
<dbReference type="PANTHER" id="PTHR11036:SF11">
    <property type="entry name" value="SEMAPHORIN-6C"/>
    <property type="match status" value="1"/>
</dbReference>
<dbReference type="GO" id="GO:0071526">
    <property type="term" value="P:semaphorin-plexin signaling pathway"/>
    <property type="evidence" value="ECO:0007669"/>
    <property type="project" value="TreeGrafter"/>
</dbReference>
<evidence type="ECO:0000313" key="5">
    <source>
        <dbReference type="Ensembl" id="ENSSPAP00000015034.1"/>
    </source>
</evidence>
<dbReference type="SMART" id="SM00630">
    <property type="entry name" value="Sema"/>
    <property type="match status" value="1"/>
</dbReference>
<evidence type="ECO:0000256" key="1">
    <source>
        <dbReference type="ARBA" id="ARBA00023180"/>
    </source>
</evidence>
<sequence>MASTTWLLPWRPPPPSSSSSPLLLLLLLALACCSPSDSASTTSFPKDLQPIGVVGWEQSYQYPGFQGLLQDNDTLRLGLDFQRMLRINHMLYIAARDHVFAVNLTTASDDFVPQLEIRPFHSCKDQICTRLFVLQDECYNYVKVLVPRNDETLFACGTNAFNPTCRNYKMTSLEQVGEEVVGQARCPFESGQSNVGLFAGGDFYSATMTDFLASDAVIYRSLGDGRPVLRTVKYDSKWLREPHFLHAIDYGNYVYFFLSEIAVEYTALGKVVFSRVARVCKNDNGGSPRVLERYWTSFLKARLNCSVPGDSFFYFDVLQSLTNVLQINQRPAVVGVFTTQANSIPGSAVCAFYMDDIEKVFNGKFKEQRTSDSSWTPVPDEQVPRPR</sequence>
<dbReference type="PANTHER" id="PTHR11036">
    <property type="entry name" value="SEMAPHORIN"/>
    <property type="match status" value="1"/>
</dbReference>
<evidence type="ECO:0000256" key="3">
    <source>
        <dbReference type="SAM" id="SignalP"/>
    </source>
</evidence>
<dbReference type="GO" id="GO:0001755">
    <property type="term" value="P:neural crest cell migration"/>
    <property type="evidence" value="ECO:0007669"/>
    <property type="project" value="TreeGrafter"/>
</dbReference>
<dbReference type="GO" id="GO:0007411">
    <property type="term" value="P:axon guidance"/>
    <property type="evidence" value="ECO:0007669"/>
    <property type="project" value="TreeGrafter"/>
</dbReference>
<dbReference type="InterPro" id="IPR001627">
    <property type="entry name" value="Semap_dom"/>
</dbReference>